<protein>
    <submittedName>
        <fullName evidence="2">Uncharacterized protein LOC117639712</fullName>
    </submittedName>
</protein>
<evidence type="ECO:0000313" key="1">
    <source>
        <dbReference type="Proteomes" id="UP000515158"/>
    </source>
</evidence>
<name>A0A6P8YCI4_THRPL</name>
<dbReference type="GeneID" id="117639712"/>
<dbReference type="AlphaFoldDB" id="A0A6P8YCI4"/>
<dbReference type="InParanoid" id="A0A6P8YCI4"/>
<sequence>MNLTSPVTDNTWVNIILDARNNNMWKENAFVFKFDDHGCSIAKRYAENLMKVFFPGVKLSTPCVVPAKSYEISDTPLHFAITGVPVMVYGHYRYRLYMGYERKPAEVCVSAEGHIIPKTW</sequence>
<dbReference type="KEGG" id="tpal:117639712"/>
<reference evidence="2" key="1">
    <citation type="submission" date="2025-08" db="UniProtKB">
        <authorList>
            <consortium name="RefSeq"/>
        </authorList>
    </citation>
    <scope>IDENTIFICATION</scope>
    <source>
        <tissue evidence="2">Total insect</tissue>
    </source>
</reference>
<accession>A0A6P8YCI4</accession>
<keyword evidence="1" id="KW-1185">Reference proteome</keyword>
<proteinExistence type="predicted"/>
<dbReference type="Proteomes" id="UP000515158">
    <property type="component" value="Unplaced"/>
</dbReference>
<dbReference type="RefSeq" id="XP_034231482.1">
    <property type="nucleotide sequence ID" value="XM_034375591.1"/>
</dbReference>
<evidence type="ECO:0000313" key="2">
    <source>
        <dbReference type="RefSeq" id="XP_034231482.1"/>
    </source>
</evidence>
<organism evidence="2">
    <name type="scientific">Thrips palmi</name>
    <name type="common">Melon thrips</name>
    <dbReference type="NCBI Taxonomy" id="161013"/>
    <lineage>
        <taxon>Eukaryota</taxon>
        <taxon>Metazoa</taxon>
        <taxon>Ecdysozoa</taxon>
        <taxon>Arthropoda</taxon>
        <taxon>Hexapoda</taxon>
        <taxon>Insecta</taxon>
        <taxon>Pterygota</taxon>
        <taxon>Neoptera</taxon>
        <taxon>Paraneoptera</taxon>
        <taxon>Thysanoptera</taxon>
        <taxon>Terebrantia</taxon>
        <taxon>Thripoidea</taxon>
        <taxon>Thripidae</taxon>
        <taxon>Thrips</taxon>
    </lineage>
</organism>
<gene>
    <name evidence="2" type="primary">LOC117639712</name>
</gene>